<protein>
    <submittedName>
        <fullName evidence="1">Uncharacterized protein</fullName>
    </submittedName>
</protein>
<name>A0ABW5IWV7_9FLAO</name>
<keyword evidence="2" id="KW-1185">Reference proteome</keyword>
<dbReference type="Proteomes" id="UP001597468">
    <property type="component" value="Unassembled WGS sequence"/>
</dbReference>
<organism evidence="1 2">
    <name type="scientific">Salinimicrobium flavum</name>
    <dbReference type="NCBI Taxonomy" id="1737065"/>
    <lineage>
        <taxon>Bacteria</taxon>
        <taxon>Pseudomonadati</taxon>
        <taxon>Bacteroidota</taxon>
        <taxon>Flavobacteriia</taxon>
        <taxon>Flavobacteriales</taxon>
        <taxon>Flavobacteriaceae</taxon>
        <taxon>Salinimicrobium</taxon>
    </lineage>
</organism>
<gene>
    <name evidence="1" type="ORF">ACFSTG_08670</name>
</gene>
<evidence type="ECO:0000313" key="2">
    <source>
        <dbReference type="Proteomes" id="UP001597468"/>
    </source>
</evidence>
<reference evidence="2" key="1">
    <citation type="journal article" date="2019" name="Int. J. Syst. Evol. Microbiol.">
        <title>The Global Catalogue of Microorganisms (GCM) 10K type strain sequencing project: providing services to taxonomists for standard genome sequencing and annotation.</title>
        <authorList>
            <consortium name="The Broad Institute Genomics Platform"/>
            <consortium name="The Broad Institute Genome Sequencing Center for Infectious Disease"/>
            <person name="Wu L."/>
            <person name="Ma J."/>
        </authorList>
    </citation>
    <scope>NUCLEOTIDE SEQUENCE [LARGE SCALE GENOMIC DNA]</scope>
    <source>
        <strain evidence="2">KCTC 42585</strain>
    </source>
</reference>
<proteinExistence type="predicted"/>
<evidence type="ECO:0000313" key="1">
    <source>
        <dbReference type="EMBL" id="MFD2517963.1"/>
    </source>
</evidence>
<accession>A0ABW5IWV7</accession>
<dbReference type="EMBL" id="JBHULT010000008">
    <property type="protein sequence ID" value="MFD2517963.1"/>
    <property type="molecule type" value="Genomic_DNA"/>
</dbReference>
<dbReference type="RefSeq" id="WP_380751181.1">
    <property type="nucleotide sequence ID" value="NZ_JBHULT010000008.1"/>
</dbReference>
<comment type="caution">
    <text evidence="1">The sequence shown here is derived from an EMBL/GenBank/DDBJ whole genome shotgun (WGS) entry which is preliminary data.</text>
</comment>
<sequence length="56" mass="6328">MILIPHPLLTSAGRLSLRERSYMNYSLSSEEGGERMRFFIVTVFARGATDRGNLPL</sequence>